<dbReference type="PANTHER" id="PTHR36558">
    <property type="entry name" value="GLR1098 PROTEIN"/>
    <property type="match status" value="1"/>
</dbReference>
<gene>
    <name evidence="2" type="ORF">E6Q80_06770</name>
</gene>
<dbReference type="CDD" id="cd06260">
    <property type="entry name" value="DUF820-like"/>
    <property type="match status" value="1"/>
</dbReference>
<dbReference type="AlphaFoldDB" id="A0A5C7SUA2"/>
<dbReference type="Pfam" id="PF05685">
    <property type="entry name" value="Uma2"/>
    <property type="match status" value="1"/>
</dbReference>
<dbReference type="GO" id="GO:0004519">
    <property type="term" value="F:endonuclease activity"/>
    <property type="evidence" value="ECO:0007669"/>
    <property type="project" value="UniProtKB-KW"/>
</dbReference>
<reference evidence="2 3" key="1">
    <citation type="submission" date="2018-09" db="EMBL/GenBank/DDBJ databases">
        <title>Metagenome Assembled Genomes from an Advanced Water Purification Facility.</title>
        <authorList>
            <person name="Stamps B.W."/>
            <person name="Spear J.R."/>
        </authorList>
    </citation>
    <scope>NUCLEOTIDE SEQUENCE [LARGE SCALE GENOMIC DNA]</scope>
    <source>
        <strain evidence="2">Bin_27_1</strain>
    </source>
</reference>
<accession>A0A5C7SUA2</accession>
<proteinExistence type="predicted"/>
<evidence type="ECO:0000313" key="3">
    <source>
        <dbReference type="Proteomes" id="UP000321192"/>
    </source>
</evidence>
<comment type="caution">
    <text evidence="2">The sequence shown here is derived from an EMBL/GenBank/DDBJ whole genome shotgun (WGS) entry which is preliminary data.</text>
</comment>
<sequence>MSLPPPKIPFGPDDYLAWEQDQPTRSEYVDGEVFAMSGASDAHGTAAGNLFAGLHAHLRGTPCKPFIADMKVHVEAANSFFYPDILVTCDPRDRSAEASHVKRHPLLIVELLSPSTEAYDRGNKFAAYRTLAALQEYVLVSLEERRIEVFRRDDSGHWVLYPFALDEQLELASVGLRCPVAEVFEGVEGE</sequence>
<dbReference type="EMBL" id="SSFD01000096">
    <property type="protein sequence ID" value="TXH86962.1"/>
    <property type="molecule type" value="Genomic_DNA"/>
</dbReference>
<dbReference type="Proteomes" id="UP000321192">
    <property type="component" value="Unassembled WGS sequence"/>
</dbReference>
<protein>
    <submittedName>
        <fullName evidence="2">Uma2 family endonuclease</fullName>
    </submittedName>
</protein>
<dbReference type="InterPro" id="IPR008538">
    <property type="entry name" value="Uma2"/>
</dbReference>
<keyword evidence="2" id="KW-0255">Endonuclease</keyword>
<name>A0A5C7SUA2_THASP</name>
<organism evidence="2 3">
    <name type="scientific">Thauera aminoaromatica</name>
    <dbReference type="NCBI Taxonomy" id="164330"/>
    <lineage>
        <taxon>Bacteria</taxon>
        <taxon>Pseudomonadati</taxon>
        <taxon>Pseudomonadota</taxon>
        <taxon>Betaproteobacteria</taxon>
        <taxon>Rhodocyclales</taxon>
        <taxon>Zoogloeaceae</taxon>
        <taxon>Thauera</taxon>
    </lineage>
</organism>
<keyword evidence="2" id="KW-0540">Nuclease</keyword>
<feature type="domain" description="Putative restriction endonuclease" evidence="1">
    <location>
        <begin position="13"/>
        <end position="179"/>
    </location>
</feature>
<dbReference type="SUPFAM" id="SSF52980">
    <property type="entry name" value="Restriction endonuclease-like"/>
    <property type="match status" value="1"/>
</dbReference>
<dbReference type="Gene3D" id="3.90.1570.10">
    <property type="entry name" value="tt1808, chain A"/>
    <property type="match status" value="1"/>
</dbReference>
<evidence type="ECO:0000313" key="2">
    <source>
        <dbReference type="EMBL" id="TXH86962.1"/>
    </source>
</evidence>
<dbReference type="InterPro" id="IPR011335">
    <property type="entry name" value="Restrct_endonuc-II-like"/>
</dbReference>
<keyword evidence="2" id="KW-0378">Hydrolase</keyword>
<dbReference type="InterPro" id="IPR012296">
    <property type="entry name" value="Nuclease_put_TT1808"/>
</dbReference>
<dbReference type="RefSeq" id="WP_276657801.1">
    <property type="nucleotide sequence ID" value="NZ_SSFD01000096.1"/>
</dbReference>
<dbReference type="PANTHER" id="PTHR36558:SF1">
    <property type="entry name" value="RESTRICTION ENDONUCLEASE DOMAIN-CONTAINING PROTEIN-RELATED"/>
    <property type="match status" value="1"/>
</dbReference>
<evidence type="ECO:0000259" key="1">
    <source>
        <dbReference type="Pfam" id="PF05685"/>
    </source>
</evidence>